<evidence type="ECO:0000313" key="7">
    <source>
        <dbReference type="Proteomes" id="UP000539146"/>
    </source>
</evidence>
<dbReference type="Gene3D" id="3.20.20.80">
    <property type="entry name" value="Glycosidases"/>
    <property type="match status" value="1"/>
</dbReference>
<comment type="caution">
    <text evidence="6">The sequence shown here is derived from an EMBL/GenBank/DDBJ whole genome shotgun (WGS) entry which is preliminary data.</text>
</comment>
<protein>
    <submittedName>
        <fullName evidence="6">Cellulase family glycosylhydrolase</fullName>
    </submittedName>
</protein>
<keyword evidence="4" id="KW-0732">Signal</keyword>
<reference evidence="6 7" key="1">
    <citation type="submission" date="2020-05" db="EMBL/GenBank/DDBJ databases">
        <title>Genome Sequencing of Type Strains.</title>
        <authorList>
            <person name="Lemaire J.F."/>
            <person name="Inderbitzin P."/>
            <person name="Gregorio O.A."/>
            <person name="Collins S.B."/>
            <person name="Wespe N."/>
            <person name="Knight-Connoni V."/>
        </authorList>
    </citation>
    <scope>NUCLEOTIDE SEQUENCE [LARGE SCALE GENOMIC DNA]</scope>
    <source>
        <strain evidence="6 7">DSM 20512</strain>
    </source>
</reference>
<feature type="signal peptide" evidence="4">
    <location>
        <begin position="1"/>
        <end position="35"/>
    </location>
</feature>
<evidence type="ECO:0000259" key="5">
    <source>
        <dbReference type="Pfam" id="PF00150"/>
    </source>
</evidence>
<organism evidence="6 7">
    <name type="scientific">Curtobacterium citreum</name>
    <dbReference type="NCBI Taxonomy" id="2036"/>
    <lineage>
        <taxon>Bacteria</taxon>
        <taxon>Bacillati</taxon>
        <taxon>Actinomycetota</taxon>
        <taxon>Actinomycetes</taxon>
        <taxon>Micrococcales</taxon>
        <taxon>Microbacteriaceae</taxon>
        <taxon>Curtobacterium</taxon>
    </lineage>
</organism>
<evidence type="ECO:0000256" key="4">
    <source>
        <dbReference type="SAM" id="SignalP"/>
    </source>
</evidence>
<accession>A0A850DS34</accession>
<evidence type="ECO:0000256" key="2">
    <source>
        <dbReference type="ARBA" id="ARBA00023295"/>
    </source>
</evidence>
<feature type="chain" id="PRO_5032873522" evidence="4">
    <location>
        <begin position="36"/>
        <end position="375"/>
    </location>
</feature>
<evidence type="ECO:0000313" key="6">
    <source>
        <dbReference type="EMBL" id="NUU26940.1"/>
    </source>
</evidence>
<dbReference type="GO" id="GO:0000272">
    <property type="term" value="P:polysaccharide catabolic process"/>
    <property type="evidence" value="ECO:0007669"/>
    <property type="project" value="InterPro"/>
</dbReference>
<gene>
    <name evidence="6" type="ORF">HP467_02265</name>
</gene>
<dbReference type="InterPro" id="IPR017853">
    <property type="entry name" value="GH"/>
</dbReference>
<dbReference type="AlphaFoldDB" id="A0A850DS34"/>
<dbReference type="RefSeq" id="WP_175325085.1">
    <property type="nucleotide sequence ID" value="NZ_BAAAWP010000001.1"/>
</dbReference>
<dbReference type="SUPFAM" id="SSF51445">
    <property type="entry name" value="(Trans)glycosidases"/>
    <property type="match status" value="1"/>
</dbReference>
<comment type="similarity">
    <text evidence="3">Belongs to the glycosyl hydrolase 5 (cellulase A) family.</text>
</comment>
<sequence>MHTSTTPRRRRLVGTLAVVAGATALALAVPGTATAAPAATAAVPAHSRPNPAPALDPTQFHGVNWADPRDNYVNGPVVPSGLSTSDDYHTVYKTSERIVREFRKDLGADTVRLPVNPYSVGTTWWTSYKGAIDAARHQGVKVVLGYWEGSDASKDGKVDDPAAWTAMWDTLTSTYRGDAGVYFEPMNEPFGYAPADWIQVATDWVDRYTARGIPRDRVFVSGTGYNDHVDAVCAAPALAGTYVSQHFYGFWGTHDAAGWAADFESRLGDQACSARTVLDEFGVPMTTGIDYRGSATTGNADADNSVAFLQTVTTIVRERHLGAVYWPGLRTGDTYSLEELQGAGSHVKLAVTNESGLALLRWAWGEGERAPFATR</sequence>
<dbReference type="InterPro" id="IPR001547">
    <property type="entry name" value="Glyco_hydro_5"/>
</dbReference>
<name>A0A850DS34_9MICO</name>
<proteinExistence type="inferred from homology"/>
<keyword evidence="1 3" id="KW-0378">Hydrolase</keyword>
<feature type="domain" description="Glycoside hydrolase family 5" evidence="5">
    <location>
        <begin position="81"/>
        <end position="326"/>
    </location>
</feature>
<dbReference type="EMBL" id="JABMCG010000066">
    <property type="protein sequence ID" value="NUU26940.1"/>
    <property type="molecule type" value="Genomic_DNA"/>
</dbReference>
<evidence type="ECO:0000256" key="3">
    <source>
        <dbReference type="RuleBase" id="RU361153"/>
    </source>
</evidence>
<dbReference type="PROSITE" id="PS51318">
    <property type="entry name" value="TAT"/>
    <property type="match status" value="1"/>
</dbReference>
<dbReference type="GO" id="GO:0004553">
    <property type="term" value="F:hydrolase activity, hydrolyzing O-glycosyl compounds"/>
    <property type="evidence" value="ECO:0007669"/>
    <property type="project" value="InterPro"/>
</dbReference>
<evidence type="ECO:0000256" key="1">
    <source>
        <dbReference type="ARBA" id="ARBA00022801"/>
    </source>
</evidence>
<dbReference type="InterPro" id="IPR006311">
    <property type="entry name" value="TAT_signal"/>
</dbReference>
<dbReference type="Pfam" id="PF00150">
    <property type="entry name" value="Cellulase"/>
    <property type="match status" value="1"/>
</dbReference>
<keyword evidence="2 3" id="KW-0326">Glycosidase</keyword>
<dbReference type="Proteomes" id="UP000539146">
    <property type="component" value="Unassembled WGS sequence"/>
</dbReference>